<dbReference type="InParanoid" id="A0A482XAK8"/>
<sequence>MAKYIVQIVVLGAQIVGRAFARDLEQEYQASQEAAKPAGGGRQGTQSTATSAKTGISVEEAMRILNIEKMDPAKINESYEHLFNSNDKSKGGSFYLQSKVVRAKERLDEELKIQTDSASSKMKSES</sequence>
<organism evidence="10 11">
    <name type="scientific">Laodelphax striatellus</name>
    <name type="common">Small brown planthopper</name>
    <name type="synonym">Delphax striatella</name>
    <dbReference type="NCBI Taxonomy" id="195883"/>
    <lineage>
        <taxon>Eukaryota</taxon>
        <taxon>Metazoa</taxon>
        <taxon>Ecdysozoa</taxon>
        <taxon>Arthropoda</taxon>
        <taxon>Hexapoda</taxon>
        <taxon>Insecta</taxon>
        <taxon>Pterygota</taxon>
        <taxon>Neoptera</taxon>
        <taxon>Paraneoptera</taxon>
        <taxon>Hemiptera</taxon>
        <taxon>Auchenorrhyncha</taxon>
        <taxon>Fulgoroidea</taxon>
        <taxon>Delphacidae</taxon>
        <taxon>Criomorphinae</taxon>
        <taxon>Laodelphax</taxon>
    </lineage>
</organism>
<keyword evidence="3" id="KW-0813">Transport</keyword>
<evidence type="ECO:0000256" key="3">
    <source>
        <dbReference type="ARBA" id="ARBA00022448"/>
    </source>
</evidence>
<dbReference type="EMBL" id="QKKF02014912">
    <property type="protein sequence ID" value="RZF42508.1"/>
    <property type="molecule type" value="Genomic_DNA"/>
</dbReference>
<keyword evidence="8" id="KW-0472">Membrane</keyword>
<evidence type="ECO:0000256" key="7">
    <source>
        <dbReference type="ARBA" id="ARBA00023128"/>
    </source>
</evidence>
<dbReference type="FunFam" id="1.10.287.110:FF:000006">
    <property type="entry name" value="Import inner membrane translocase subunit TIM16"/>
    <property type="match status" value="1"/>
</dbReference>
<evidence type="ECO:0000256" key="8">
    <source>
        <dbReference type="ARBA" id="ARBA00023136"/>
    </source>
</evidence>
<comment type="caution">
    <text evidence="10">The sequence shown here is derived from an EMBL/GenBank/DDBJ whole genome shotgun (WGS) entry which is preliminary data.</text>
</comment>
<dbReference type="STRING" id="195883.A0A482XAK8"/>
<accession>A0A482XAK8</accession>
<dbReference type="InterPro" id="IPR036869">
    <property type="entry name" value="J_dom_sf"/>
</dbReference>
<evidence type="ECO:0000313" key="11">
    <source>
        <dbReference type="Proteomes" id="UP000291343"/>
    </source>
</evidence>
<keyword evidence="4" id="KW-0999">Mitochondrion inner membrane</keyword>
<evidence type="ECO:0000256" key="5">
    <source>
        <dbReference type="ARBA" id="ARBA00022927"/>
    </source>
</evidence>
<name>A0A482XAK8_LAOST</name>
<keyword evidence="11" id="KW-1185">Reference proteome</keyword>
<keyword evidence="7" id="KW-0496">Mitochondrion</keyword>
<feature type="region of interest" description="Disordered" evidence="9">
    <location>
        <begin position="28"/>
        <end position="53"/>
    </location>
</feature>
<keyword evidence="5" id="KW-0653">Protein transport</keyword>
<dbReference type="GO" id="GO:0030150">
    <property type="term" value="P:protein import into mitochondrial matrix"/>
    <property type="evidence" value="ECO:0007669"/>
    <property type="project" value="InterPro"/>
</dbReference>
<keyword evidence="6" id="KW-0811">Translocation</keyword>
<evidence type="ECO:0000256" key="9">
    <source>
        <dbReference type="SAM" id="MobiDB-lite"/>
    </source>
</evidence>
<dbReference type="GO" id="GO:0005744">
    <property type="term" value="C:TIM23 mitochondrial import inner membrane translocase complex"/>
    <property type="evidence" value="ECO:0007669"/>
    <property type="project" value="InterPro"/>
</dbReference>
<dbReference type="Gene3D" id="1.10.287.110">
    <property type="entry name" value="DnaJ domain"/>
    <property type="match status" value="1"/>
</dbReference>
<dbReference type="FunCoup" id="A0A482XAK8">
    <property type="interactions" value="676"/>
</dbReference>
<dbReference type="SMR" id="A0A482XAK8"/>
<proteinExistence type="inferred from homology"/>
<dbReference type="PANTHER" id="PTHR12388:SF0">
    <property type="entry name" value="MITOCHONDRIAL IMPORT INNER MEMBRANE TRANSLOCASE SUBUNIT TIM16"/>
    <property type="match status" value="1"/>
</dbReference>
<dbReference type="OrthoDB" id="10262892at2759"/>
<dbReference type="PANTHER" id="PTHR12388">
    <property type="entry name" value="MITOCHONDRIA ASSOCIATED GRANULOCYTE MACROPHAGE CSF SIGNALING MOLECULE"/>
    <property type="match status" value="1"/>
</dbReference>
<evidence type="ECO:0000256" key="2">
    <source>
        <dbReference type="ARBA" id="ARBA00008817"/>
    </source>
</evidence>
<reference evidence="10 11" key="1">
    <citation type="journal article" date="2017" name="Gigascience">
        <title>Genome sequence of the small brown planthopper, Laodelphax striatellus.</title>
        <authorList>
            <person name="Zhu J."/>
            <person name="Jiang F."/>
            <person name="Wang X."/>
            <person name="Yang P."/>
            <person name="Bao Y."/>
            <person name="Zhao W."/>
            <person name="Wang W."/>
            <person name="Lu H."/>
            <person name="Wang Q."/>
            <person name="Cui N."/>
            <person name="Li J."/>
            <person name="Chen X."/>
            <person name="Luo L."/>
            <person name="Yu J."/>
            <person name="Kang L."/>
            <person name="Cui F."/>
        </authorList>
    </citation>
    <scope>NUCLEOTIDE SEQUENCE [LARGE SCALE GENOMIC DNA]</scope>
    <source>
        <strain evidence="10">Lst14</strain>
    </source>
</reference>
<dbReference type="InterPro" id="IPR005341">
    <property type="entry name" value="Tim16"/>
</dbReference>
<comment type="subcellular location">
    <subcellularLocation>
        <location evidence="1">Mitochondrion inner membrane</location>
        <topology evidence="1">Peripheral membrane protein</topology>
        <orientation evidence="1">Matrix side</orientation>
    </subcellularLocation>
</comment>
<evidence type="ECO:0000256" key="1">
    <source>
        <dbReference type="ARBA" id="ARBA00004443"/>
    </source>
</evidence>
<dbReference type="Pfam" id="PF03656">
    <property type="entry name" value="Pam16"/>
    <property type="match status" value="1"/>
</dbReference>
<evidence type="ECO:0000313" key="10">
    <source>
        <dbReference type="EMBL" id="RZF42508.1"/>
    </source>
</evidence>
<protein>
    <submittedName>
        <fullName evidence="10">Uncharacterized protein</fullName>
    </submittedName>
</protein>
<dbReference type="AlphaFoldDB" id="A0A482XAK8"/>
<dbReference type="Proteomes" id="UP000291343">
    <property type="component" value="Unassembled WGS sequence"/>
</dbReference>
<evidence type="ECO:0000256" key="4">
    <source>
        <dbReference type="ARBA" id="ARBA00022792"/>
    </source>
</evidence>
<feature type="compositionally biased region" description="Polar residues" evidence="9">
    <location>
        <begin position="44"/>
        <end position="53"/>
    </location>
</feature>
<gene>
    <name evidence="10" type="ORF">LSTR_LSTR004427</name>
</gene>
<evidence type="ECO:0000256" key="6">
    <source>
        <dbReference type="ARBA" id="ARBA00023010"/>
    </source>
</evidence>
<comment type="similarity">
    <text evidence="2">Belongs to the TIM16/PAM16 family.</text>
</comment>